<evidence type="ECO:0000313" key="3">
    <source>
        <dbReference type="Proteomes" id="UP000198775"/>
    </source>
</evidence>
<feature type="transmembrane region" description="Helical" evidence="1">
    <location>
        <begin position="6"/>
        <end position="39"/>
    </location>
</feature>
<dbReference type="EMBL" id="FOCX01000017">
    <property type="protein sequence ID" value="SEO71485.1"/>
    <property type="molecule type" value="Genomic_DNA"/>
</dbReference>
<name>A0A1H8RYN1_9EURY</name>
<keyword evidence="1" id="KW-0812">Transmembrane</keyword>
<keyword evidence="3" id="KW-1185">Reference proteome</keyword>
<keyword evidence="1" id="KW-1133">Transmembrane helix</keyword>
<organism evidence="2 3">
    <name type="scientific">Halorientalis persicus</name>
    <dbReference type="NCBI Taxonomy" id="1367881"/>
    <lineage>
        <taxon>Archaea</taxon>
        <taxon>Methanobacteriati</taxon>
        <taxon>Methanobacteriota</taxon>
        <taxon>Stenosarchaea group</taxon>
        <taxon>Halobacteria</taxon>
        <taxon>Halobacteriales</taxon>
        <taxon>Haloarculaceae</taxon>
        <taxon>Halorientalis</taxon>
    </lineage>
</organism>
<sequence>MTDNSTAYLLGLLLVGGVGINAIVTESLIGMVAALAMAVHIEARECRRQWED</sequence>
<protein>
    <submittedName>
        <fullName evidence="2">Uncharacterized protein</fullName>
    </submittedName>
</protein>
<evidence type="ECO:0000313" key="2">
    <source>
        <dbReference type="EMBL" id="SEO71485.1"/>
    </source>
</evidence>
<accession>A0A1H8RYN1</accession>
<proteinExistence type="predicted"/>
<gene>
    <name evidence="2" type="ORF">SAMN05216388_101784</name>
</gene>
<dbReference type="RefSeq" id="WP_170845448.1">
    <property type="nucleotide sequence ID" value="NZ_FOCX01000017.1"/>
</dbReference>
<keyword evidence="1" id="KW-0472">Membrane</keyword>
<evidence type="ECO:0000256" key="1">
    <source>
        <dbReference type="SAM" id="Phobius"/>
    </source>
</evidence>
<reference evidence="3" key="1">
    <citation type="submission" date="2016-10" db="EMBL/GenBank/DDBJ databases">
        <authorList>
            <person name="Varghese N."/>
            <person name="Submissions S."/>
        </authorList>
    </citation>
    <scope>NUCLEOTIDE SEQUENCE [LARGE SCALE GENOMIC DNA]</scope>
    <source>
        <strain evidence="3">IBRC-M 10043</strain>
    </source>
</reference>
<dbReference type="Proteomes" id="UP000198775">
    <property type="component" value="Unassembled WGS sequence"/>
</dbReference>
<dbReference type="AlphaFoldDB" id="A0A1H8RYN1"/>